<feature type="domain" description="OmpR/PhoB-type" evidence="7">
    <location>
        <begin position="126"/>
        <end position="222"/>
    </location>
</feature>
<dbReference type="InterPro" id="IPR011006">
    <property type="entry name" value="CheY-like_superfamily"/>
</dbReference>
<evidence type="ECO:0000256" key="5">
    <source>
        <dbReference type="PROSITE-ProRule" id="PRU01091"/>
    </source>
</evidence>
<dbReference type="SUPFAM" id="SSF46894">
    <property type="entry name" value="C-terminal effector domain of the bipartite response regulators"/>
    <property type="match status" value="1"/>
</dbReference>
<gene>
    <name evidence="8" type="ORF">YBN1229_v1_1453</name>
</gene>
<dbReference type="GO" id="GO:0005829">
    <property type="term" value="C:cytosol"/>
    <property type="evidence" value="ECO:0007669"/>
    <property type="project" value="TreeGrafter"/>
</dbReference>
<dbReference type="GO" id="GO:0000976">
    <property type="term" value="F:transcription cis-regulatory region binding"/>
    <property type="evidence" value="ECO:0007669"/>
    <property type="project" value="TreeGrafter"/>
</dbReference>
<dbReference type="SMART" id="SM00862">
    <property type="entry name" value="Trans_reg_C"/>
    <property type="match status" value="1"/>
</dbReference>
<proteinExistence type="predicted"/>
<evidence type="ECO:0000313" key="8">
    <source>
        <dbReference type="EMBL" id="CPR17863.1"/>
    </source>
</evidence>
<dbReference type="EMBL" id="LN829119">
    <property type="protein sequence ID" value="CPR17863.1"/>
    <property type="molecule type" value="Genomic_DNA"/>
</dbReference>
<dbReference type="InterPro" id="IPR036388">
    <property type="entry name" value="WH-like_DNA-bd_sf"/>
</dbReference>
<dbReference type="Pfam" id="PF00072">
    <property type="entry name" value="Response_reg"/>
    <property type="match status" value="1"/>
</dbReference>
<dbReference type="InterPro" id="IPR039420">
    <property type="entry name" value="WalR-like"/>
</dbReference>
<protein>
    <submittedName>
        <fullName evidence="8">Putative Transcriptional regulatory protein tctD</fullName>
    </submittedName>
</protein>
<dbReference type="KEGG" id="fiy:BN1229_v1_1453"/>
<keyword evidence="9" id="KW-1185">Reference proteome</keyword>
<evidence type="ECO:0000256" key="2">
    <source>
        <dbReference type="ARBA" id="ARBA00023125"/>
    </source>
</evidence>
<evidence type="ECO:0000256" key="1">
    <source>
        <dbReference type="ARBA" id="ARBA00023015"/>
    </source>
</evidence>
<dbReference type="Gene3D" id="3.40.50.2300">
    <property type="match status" value="1"/>
</dbReference>
<dbReference type="InterPro" id="IPR016032">
    <property type="entry name" value="Sig_transdc_resp-reg_C-effctor"/>
</dbReference>
<dbReference type="PROSITE" id="PS50110">
    <property type="entry name" value="RESPONSE_REGULATORY"/>
    <property type="match status" value="1"/>
</dbReference>
<evidence type="ECO:0000313" key="9">
    <source>
        <dbReference type="Proteomes" id="UP000033187"/>
    </source>
</evidence>
<dbReference type="OrthoDB" id="9802426at2"/>
<dbReference type="KEGG" id="fil:BN1229_v1_1452"/>
<organism evidence="8 9">
    <name type="scientific">Candidatus Filomicrobium marinum</name>
    <dbReference type="NCBI Taxonomy" id="1608628"/>
    <lineage>
        <taxon>Bacteria</taxon>
        <taxon>Pseudomonadati</taxon>
        <taxon>Pseudomonadota</taxon>
        <taxon>Alphaproteobacteria</taxon>
        <taxon>Hyphomicrobiales</taxon>
        <taxon>Hyphomicrobiaceae</taxon>
        <taxon>Filomicrobium</taxon>
    </lineage>
</organism>
<dbReference type="Pfam" id="PF00486">
    <property type="entry name" value="Trans_reg_C"/>
    <property type="match status" value="1"/>
</dbReference>
<dbReference type="InterPro" id="IPR001867">
    <property type="entry name" value="OmpR/PhoB-type_DNA-bd"/>
</dbReference>
<feature type="DNA-binding region" description="OmpR/PhoB-type" evidence="5">
    <location>
        <begin position="126"/>
        <end position="222"/>
    </location>
</feature>
<keyword evidence="2 5" id="KW-0238">DNA-binding</keyword>
<keyword evidence="3" id="KW-0804">Transcription</keyword>
<feature type="modified residue" description="4-aspartylphosphate" evidence="4">
    <location>
        <position position="51"/>
    </location>
</feature>
<dbReference type="CDD" id="cd00383">
    <property type="entry name" value="trans_reg_C"/>
    <property type="match status" value="1"/>
</dbReference>
<evidence type="ECO:0000259" key="6">
    <source>
        <dbReference type="PROSITE" id="PS50110"/>
    </source>
</evidence>
<dbReference type="SMART" id="SM00448">
    <property type="entry name" value="REC"/>
    <property type="match status" value="1"/>
</dbReference>
<dbReference type="SUPFAM" id="SSF52172">
    <property type="entry name" value="CheY-like"/>
    <property type="match status" value="1"/>
</dbReference>
<dbReference type="GO" id="GO:0006355">
    <property type="term" value="P:regulation of DNA-templated transcription"/>
    <property type="evidence" value="ECO:0007669"/>
    <property type="project" value="InterPro"/>
</dbReference>
<dbReference type="RefSeq" id="WP_046477510.1">
    <property type="nucleotide sequence ID" value="NZ_LN829118.1"/>
</dbReference>
<keyword evidence="4" id="KW-0597">Phosphoprotein</keyword>
<keyword evidence="1" id="KW-0805">Transcription regulation</keyword>
<dbReference type="InterPro" id="IPR001789">
    <property type="entry name" value="Sig_transdc_resp-reg_receiver"/>
</dbReference>
<dbReference type="Gene3D" id="1.10.10.10">
    <property type="entry name" value="Winged helix-like DNA-binding domain superfamily/Winged helix DNA-binding domain"/>
    <property type="match status" value="1"/>
</dbReference>
<evidence type="ECO:0000259" key="7">
    <source>
        <dbReference type="PROSITE" id="PS51755"/>
    </source>
</evidence>
<dbReference type="Proteomes" id="UP000033187">
    <property type="component" value="Chromosome 1"/>
</dbReference>
<dbReference type="PANTHER" id="PTHR48111">
    <property type="entry name" value="REGULATOR OF RPOS"/>
    <property type="match status" value="1"/>
</dbReference>
<dbReference type="AlphaFoldDB" id="A0A0D6JEG9"/>
<sequence length="226" mass="24789">MRILHIQDFGPLAFQTAALLKTMVVSVDSVGSIACAADALEANKYDLTIWDVDAVSPEAIDKLPDLRARSPKTQVLICGSNETIQIVVAAIEKGADDFILRPVRPDELRIRIQQASARAPDLSNGRESSEFGPLRIDITQGDVSVDGVPLNLTPRERSVLHVLMRARGNVVSKDQIAARVFSLNEDAGPQSIETYVHRLRRKVDHPAFTIETLRGLGYRLTATNKA</sequence>
<evidence type="ECO:0000256" key="3">
    <source>
        <dbReference type="ARBA" id="ARBA00023163"/>
    </source>
</evidence>
<reference evidence="9" key="1">
    <citation type="submission" date="2015-02" db="EMBL/GenBank/DDBJ databases">
        <authorList>
            <person name="Chooi Y.-H."/>
        </authorList>
    </citation>
    <scope>NUCLEOTIDE SEQUENCE [LARGE SCALE GENOMIC DNA]</scope>
    <source>
        <strain evidence="9">strain Y</strain>
    </source>
</reference>
<feature type="domain" description="Response regulatory" evidence="6">
    <location>
        <begin position="2"/>
        <end position="116"/>
    </location>
</feature>
<evidence type="ECO:0000256" key="4">
    <source>
        <dbReference type="PROSITE-ProRule" id="PRU00169"/>
    </source>
</evidence>
<name>A0A0D6JEG9_9HYPH</name>
<dbReference type="PROSITE" id="PS51755">
    <property type="entry name" value="OMPR_PHOB"/>
    <property type="match status" value="1"/>
</dbReference>
<dbReference type="GO" id="GO:0032993">
    <property type="term" value="C:protein-DNA complex"/>
    <property type="evidence" value="ECO:0007669"/>
    <property type="project" value="TreeGrafter"/>
</dbReference>
<accession>A0A0D6JEG9</accession>
<dbReference type="PANTHER" id="PTHR48111:SF67">
    <property type="entry name" value="TRANSCRIPTIONAL REGULATORY PROTEIN TCTD"/>
    <property type="match status" value="1"/>
</dbReference>
<dbReference type="GO" id="GO:0000156">
    <property type="term" value="F:phosphorelay response regulator activity"/>
    <property type="evidence" value="ECO:0007669"/>
    <property type="project" value="TreeGrafter"/>
</dbReference>